<protein>
    <submittedName>
        <fullName evidence="3">Acyl-[acyl-carrier-protein] thioesterase</fullName>
    </submittedName>
</protein>
<dbReference type="RefSeq" id="WP_410024443.1">
    <property type="nucleotide sequence ID" value="NZ_JBGMEG010000010.1"/>
</dbReference>
<gene>
    <name evidence="3" type="ORF">AB9Q04_06055</name>
</gene>
<dbReference type="Pfam" id="PF20791">
    <property type="entry name" value="Acyl-ACP_TE_C"/>
    <property type="match status" value="1"/>
</dbReference>
<dbReference type="InterPro" id="IPR049427">
    <property type="entry name" value="Acyl-ACP_TE_C"/>
</dbReference>
<dbReference type="InterPro" id="IPR002864">
    <property type="entry name" value="Acyl-ACP_thioesterase_NHD"/>
</dbReference>
<comment type="caution">
    <text evidence="3">The sequence shown here is derived from an EMBL/GenBank/DDBJ whole genome shotgun (WGS) entry which is preliminary data.</text>
</comment>
<dbReference type="EMBL" id="JBGMEG010000010">
    <property type="protein sequence ID" value="MFO3717888.1"/>
    <property type="molecule type" value="Genomic_DNA"/>
</dbReference>
<evidence type="ECO:0000259" key="1">
    <source>
        <dbReference type="Pfam" id="PF01643"/>
    </source>
</evidence>
<dbReference type="Proteomes" id="UP001637993">
    <property type="component" value="Unassembled WGS sequence"/>
</dbReference>
<organism evidence="3 4">
    <name type="scientific">Anaerococcus groningensis</name>
    <dbReference type="NCBI Taxonomy" id="3115616"/>
    <lineage>
        <taxon>Bacteria</taxon>
        <taxon>Bacillati</taxon>
        <taxon>Bacillota</taxon>
        <taxon>Tissierellia</taxon>
        <taxon>Tissierellales</taxon>
        <taxon>Peptoniphilaceae</taxon>
        <taxon>Anaerococcus</taxon>
    </lineage>
</organism>
<feature type="domain" description="Acyl-ACP thioesterase-like C-terminal" evidence="2">
    <location>
        <begin position="144"/>
        <end position="216"/>
    </location>
</feature>
<dbReference type="Pfam" id="PF01643">
    <property type="entry name" value="Acyl-ACP_TE"/>
    <property type="match status" value="1"/>
</dbReference>
<sequence length="232" mass="27862">MAYSKRVKIPYLMCDRHENLSMRNLVSIMGDVSLNHSYALEKDIDMDKFRWIVYSWDVELIETIKENDEIEVTTHVVALNKFYAYRNVIVKRDEKIIVKAYGVFLLVDVERMRPVKMPKELIHSYTKDKLIYERPKLSYGKDFANTKEIMVRYTDIDSNFHVNNAVYFDYIIDLCQLDIRDIKFFNIVYKHEIRNKESIIGEYIEEDGQLDYRLRSEDYKKVYTYGKIIKNV</sequence>
<dbReference type="InterPro" id="IPR029069">
    <property type="entry name" value="HotDog_dom_sf"/>
</dbReference>
<keyword evidence="4" id="KW-1185">Reference proteome</keyword>
<evidence type="ECO:0000259" key="2">
    <source>
        <dbReference type="Pfam" id="PF20791"/>
    </source>
</evidence>
<feature type="domain" description="Acyl-ACP thioesterase N-terminal hotdog" evidence="1">
    <location>
        <begin position="3"/>
        <end position="125"/>
    </location>
</feature>
<proteinExistence type="predicted"/>
<dbReference type="SUPFAM" id="SSF54637">
    <property type="entry name" value="Thioesterase/thiol ester dehydrase-isomerase"/>
    <property type="match status" value="2"/>
</dbReference>
<evidence type="ECO:0000313" key="3">
    <source>
        <dbReference type="EMBL" id="MFO3717888.1"/>
    </source>
</evidence>
<name>A0ABW9N1A0_9FIRM</name>
<accession>A0ABW9N1A0</accession>
<evidence type="ECO:0000313" key="4">
    <source>
        <dbReference type="Proteomes" id="UP001637993"/>
    </source>
</evidence>
<dbReference type="Gene3D" id="3.10.129.10">
    <property type="entry name" value="Hotdog Thioesterase"/>
    <property type="match status" value="2"/>
</dbReference>
<reference evidence="3 4" key="1">
    <citation type="journal article" date="2025" name="Anaerobe">
        <title>Description of Anaerococcus kampingiae sp. nov., Anaerococcus groningensis sp. nov., Anaerococcus martiniensis sp. nov., and Anaerococcus cruorum sp. nov., isolated from human clinical specimens.</title>
        <authorList>
            <person name="Boiten K.E."/>
            <person name="Meijer J."/>
            <person name="van Wezel E.M."/>
            <person name="Veloo A.C.M."/>
        </authorList>
    </citation>
    <scope>NUCLEOTIDE SEQUENCE [LARGE SCALE GENOMIC DNA]</scope>
    <source>
        <strain evidence="3 4">ENR1011</strain>
    </source>
</reference>